<evidence type="ECO:0000313" key="2">
    <source>
        <dbReference type="EMBL" id="RBO82667.1"/>
    </source>
</evidence>
<accession>A0A366CXV0</accession>
<protein>
    <submittedName>
        <fullName evidence="2">Uncharacterized protein</fullName>
    </submittedName>
</protein>
<organism evidence="2 3">
    <name type="scientific">Marinomonas aquiplantarum</name>
    <dbReference type="NCBI Taxonomy" id="491951"/>
    <lineage>
        <taxon>Bacteria</taxon>
        <taxon>Pseudomonadati</taxon>
        <taxon>Pseudomonadota</taxon>
        <taxon>Gammaproteobacteria</taxon>
        <taxon>Oceanospirillales</taxon>
        <taxon>Oceanospirillaceae</taxon>
        <taxon>Marinomonas</taxon>
    </lineage>
</organism>
<reference evidence="2 3" key="1">
    <citation type="submission" date="2018-06" db="EMBL/GenBank/DDBJ databases">
        <title>Genomic Encyclopedia of Type Strains, Phase III (KMG-III): the genomes of soil and plant-associated and newly described type strains.</title>
        <authorList>
            <person name="Whitman W."/>
        </authorList>
    </citation>
    <scope>NUCLEOTIDE SEQUENCE [LARGE SCALE GENOMIC DNA]</scope>
    <source>
        <strain evidence="2 3">CECT 7732</strain>
    </source>
</reference>
<evidence type="ECO:0000256" key="1">
    <source>
        <dbReference type="SAM" id="Phobius"/>
    </source>
</evidence>
<gene>
    <name evidence="2" type="ORF">DFP76_105136</name>
</gene>
<dbReference type="Proteomes" id="UP000252086">
    <property type="component" value="Unassembled WGS sequence"/>
</dbReference>
<sequence length="51" mass="6030">MHHVILDTNIYRNDPSRKKLDFQAFEKLAKFNLSLVIILIWVVTNLVSMMI</sequence>
<evidence type="ECO:0000313" key="3">
    <source>
        <dbReference type="Proteomes" id="UP000252086"/>
    </source>
</evidence>
<dbReference type="EMBL" id="QNRF01000005">
    <property type="protein sequence ID" value="RBO82667.1"/>
    <property type="molecule type" value="Genomic_DNA"/>
</dbReference>
<keyword evidence="1" id="KW-0812">Transmembrane</keyword>
<keyword evidence="1" id="KW-0472">Membrane</keyword>
<name>A0A366CXV0_9GAMM</name>
<dbReference type="AlphaFoldDB" id="A0A366CXV0"/>
<keyword evidence="3" id="KW-1185">Reference proteome</keyword>
<comment type="caution">
    <text evidence="2">The sequence shown here is derived from an EMBL/GenBank/DDBJ whole genome shotgun (WGS) entry which is preliminary data.</text>
</comment>
<proteinExistence type="predicted"/>
<keyword evidence="1" id="KW-1133">Transmembrane helix</keyword>
<feature type="transmembrane region" description="Helical" evidence="1">
    <location>
        <begin position="28"/>
        <end position="47"/>
    </location>
</feature>